<evidence type="ECO:0000259" key="1">
    <source>
        <dbReference type="Pfam" id="PF00668"/>
    </source>
</evidence>
<protein>
    <submittedName>
        <fullName evidence="2">Condensation domain-containing protein</fullName>
    </submittedName>
</protein>
<sequence length="261" mass="29144">MKLARTIQINATDAALLSAVPPIEALPRPSRVPLSLPQQRLWFLSRLAGGSEACHIQMGLRLRGELDEAALQSALDGLVARHEMLRTTFGVKDGEPFQQIGPADVGQPLERNDLTAAADVEATLQDLMRHEAQAAFDLEAGPLIRGRLVRLAVDDHVLLITMHRMVSDDRSRRILTREFSELYAAAREGRADRLTPLPVQYADYALWQRRWLAGEVLERQSAYWLRTLAGAPTVLKLPTDQPRPAQQDYSGSYVEFALHEP</sequence>
<dbReference type="PANTHER" id="PTHR45398">
    <property type="match status" value="1"/>
</dbReference>
<dbReference type="InterPro" id="IPR023213">
    <property type="entry name" value="CAT-like_dom_sf"/>
</dbReference>
<dbReference type="EMBL" id="JBEWSZ010000047">
    <property type="protein sequence ID" value="MET2833140.1"/>
    <property type="molecule type" value="Genomic_DNA"/>
</dbReference>
<evidence type="ECO:0000313" key="3">
    <source>
        <dbReference type="Proteomes" id="UP001548832"/>
    </source>
</evidence>
<dbReference type="RefSeq" id="WP_354465429.1">
    <property type="nucleotide sequence ID" value="NZ_JBEWSZ010000047.1"/>
</dbReference>
<feature type="domain" description="Condensation" evidence="1">
    <location>
        <begin position="32"/>
        <end position="259"/>
    </location>
</feature>
<dbReference type="Pfam" id="PF00668">
    <property type="entry name" value="Condensation"/>
    <property type="match status" value="1"/>
</dbReference>
<keyword evidence="3" id="KW-1185">Reference proteome</keyword>
<dbReference type="InterPro" id="IPR001242">
    <property type="entry name" value="Condensation_dom"/>
</dbReference>
<dbReference type="CDD" id="cd19531">
    <property type="entry name" value="LCL_NRPS-like"/>
    <property type="match status" value="1"/>
</dbReference>
<proteinExistence type="predicted"/>
<comment type="caution">
    <text evidence="2">The sequence shown here is derived from an EMBL/GenBank/DDBJ whole genome shotgun (WGS) entry which is preliminary data.</text>
</comment>
<name>A0ABV2DSU2_9HYPH</name>
<gene>
    <name evidence="2" type="ORF">ABVQ20_40420</name>
</gene>
<organism evidence="2 3">
    <name type="scientific">Mesorhizobium shangrilense</name>
    <dbReference type="NCBI Taxonomy" id="460060"/>
    <lineage>
        <taxon>Bacteria</taxon>
        <taxon>Pseudomonadati</taxon>
        <taxon>Pseudomonadota</taxon>
        <taxon>Alphaproteobacteria</taxon>
        <taxon>Hyphomicrobiales</taxon>
        <taxon>Phyllobacteriaceae</taxon>
        <taxon>Mesorhizobium</taxon>
    </lineage>
</organism>
<evidence type="ECO:0000313" key="2">
    <source>
        <dbReference type="EMBL" id="MET2833140.1"/>
    </source>
</evidence>
<dbReference type="PANTHER" id="PTHR45398:SF1">
    <property type="entry name" value="ENZYME, PUTATIVE (JCVI)-RELATED"/>
    <property type="match status" value="1"/>
</dbReference>
<dbReference type="Proteomes" id="UP001548832">
    <property type="component" value="Unassembled WGS sequence"/>
</dbReference>
<feature type="non-terminal residue" evidence="2">
    <location>
        <position position="261"/>
    </location>
</feature>
<dbReference type="SUPFAM" id="SSF52777">
    <property type="entry name" value="CoA-dependent acyltransferases"/>
    <property type="match status" value="1"/>
</dbReference>
<dbReference type="Gene3D" id="3.30.559.30">
    <property type="entry name" value="Nonribosomal peptide synthetase, condensation domain"/>
    <property type="match status" value="1"/>
</dbReference>
<reference evidence="2 3" key="1">
    <citation type="submission" date="2024-06" db="EMBL/GenBank/DDBJ databases">
        <authorList>
            <person name="Kim D.-U."/>
        </authorList>
    </citation>
    <scope>NUCLEOTIDE SEQUENCE [LARGE SCALE GENOMIC DNA]</scope>
    <source>
        <strain evidence="2 3">KACC15460</strain>
    </source>
</reference>
<dbReference type="Gene3D" id="3.30.559.10">
    <property type="entry name" value="Chloramphenicol acetyltransferase-like domain"/>
    <property type="match status" value="1"/>
</dbReference>
<accession>A0ABV2DSU2</accession>